<dbReference type="Proteomes" id="UP000036122">
    <property type="component" value="Unassembled WGS sequence"/>
</dbReference>
<comment type="caution">
    <text evidence="1">The sequence shown here is derived from an EMBL/GenBank/DDBJ whole genome shotgun (WGS) entry which is preliminary data.</text>
</comment>
<gene>
    <name evidence="1" type="ORF">T630_2388</name>
</gene>
<dbReference type="InterPro" id="IPR050707">
    <property type="entry name" value="HTH_MetabolicPath_Reg"/>
</dbReference>
<reference evidence="1 2" key="1">
    <citation type="submission" date="2014-07" db="EMBL/GenBank/DDBJ databases">
        <authorList>
            <person name="Harkins D.M."/>
            <person name="Lesho E."/>
            <person name="Waterman P.E."/>
            <person name="Chan A."/>
            <person name="Fouts D.E."/>
        </authorList>
    </citation>
    <scope>NUCLEOTIDE SEQUENCE [LARGE SCALE GENOMIC DNA]</scope>
    <source>
        <strain evidence="1 2">MRSN 3527</strain>
    </source>
</reference>
<protein>
    <recommendedName>
        <fullName evidence="3">MarR family transcriptional regulator</fullName>
    </recommendedName>
</protein>
<dbReference type="PATRIC" id="fig|1409923.3.peg.548"/>
<dbReference type="Gene3D" id="1.10.10.10">
    <property type="entry name" value="Winged helix-like DNA-binding domain superfamily/Winged helix DNA-binding domain"/>
    <property type="match status" value="1"/>
</dbReference>
<dbReference type="GO" id="GO:0003677">
    <property type="term" value="F:DNA binding"/>
    <property type="evidence" value="ECO:0007669"/>
    <property type="project" value="TreeGrafter"/>
</dbReference>
<sequence length="100" mass="11213">MGMSSTNKSAGKVLSVLFALRGHYITGVSNKQLSESLNESPTFITRALQTLEANGWAEKRDNGNYAPSMMAIRFGASCKEECDRMQARIDEYKQRLQTQF</sequence>
<dbReference type="InterPro" id="IPR036390">
    <property type="entry name" value="WH_DNA-bd_sf"/>
</dbReference>
<dbReference type="PANTHER" id="PTHR30136">
    <property type="entry name" value="HELIX-TURN-HELIX TRANSCRIPTIONAL REGULATOR, ICLR FAMILY"/>
    <property type="match status" value="1"/>
</dbReference>
<proteinExistence type="predicted"/>
<accession>A0A0J1AAM0</accession>
<evidence type="ECO:0008006" key="3">
    <source>
        <dbReference type="Google" id="ProtNLM"/>
    </source>
</evidence>
<dbReference type="InterPro" id="IPR036388">
    <property type="entry name" value="WH-like_DNA-bd_sf"/>
</dbReference>
<dbReference type="EMBL" id="JPHZ01000007">
    <property type="protein sequence ID" value="KLT91561.1"/>
    <property type="molecule type" value="Genomic_DNA"/>
</dbReference>
<evidence type="ECO:0000313" key="1">
    <source>
        <dbReference type="EMBL" id="KLT91561.1"/>
    </source>
</evidence>
<dbReference type="PANTHER" id="PTHR30136:SF35">
    <property type="entry name" value="HTH-TYPE TRANSCRIPTIONAL REGULATOR RV1719"/>
    <property type="match status" value="1"/>
</dbReference>
<dbReference type="GO" id="GO:0003700">
    <property type="term" value="F:DNA-binding transcription factor activity"/>
    <property type="evidence" value="ECO:0007669"/>
    <property type="project" value="TreeGrafter"/>
</dbReference>
<organism evidence="1 2">
    <name type="scientific">Acinetobacter baumannii MRSN 3527</name>
    <dbReference type="NCBI Taxonomy" id="1409923"/>
    <lineage>
        <taxon>Bacteria</taxon>
        <taxon>Pseudomonadati</taxon>
        <taxon>Pseudomonadota</taxon>
        <taxon>Gammaproteobacteria</taxon>
        <taxon>Moraxellales</taxon>
        <taxon>Moraxellaceae</taxon>
        <taxon>Acinetobacter</taxon>
        <taxon>Acinetobacter calcoaceticus/baumannii complex</taxon>
    </lineage>
</organism>
<dbReference type="AlphaFoldDB" id="A0A0J1AAM0"/>
<dbReference type="SUPFAM" id="SSF46785">
    <property type="entry name" value="Winged helix' DNA-binding domain"/>
    <property type="match status" value="1"/>
</dbReference>
<dbReference type="GO" id="GO:0045892">
    <property type="term" value="P:negative regulation of DNA-templated transcription"/>
    <property type="evidence" value="ECO:0007669"/>
    <property type="project" value="TreeGrafter"/>
</dbReference>
<name>A0A0J1AAM0_ACIBA</name>
<evidence type="ECO:0000313" key="2">
    <source>
        <dbReference type="Proteomes" id="UP000036122"/>
    </source>
</evidence>